<dbReference type="SMART" id="SM00248">
    <property type="entry name" value="ANK"/>
    <property type="match status" value="6"/>
</dbReference>
<evidence type="ECO:0000259" key="5">
    <source>
        <dbReference type="Pfam" id="PF20720"/>
    </source>
</evidence>
<sequence length="935" mass="107274">MAEKPPISDCYNLPIPQPLQDAVDEIAFNSPLVTETPADLDDNKKRWLVVGICLHSVIAPALRKCIIPILTDLYKELNSFHKIDTQIYPTHLKKYPPTNFILNYEAVNINKALYRYKKEKYDYTINNAVELSKLFQPTHMAQYTGFDETCETSGLLELVINIDKFAPDVRSEAGEVKRNLRNPWAHCDFTKWDAAKYSNAFKLMERLVLDMSLSSNEEKQIIGKLEQWKMNGEQFLGGTTVGLELVNEIRKQTCVLGEYTSKIATGTDDNFMKINNEVETIKILLINKIDQLKKDMEDIDKRVKDQDKMLKNQHTQLDSHNLKMELWKEQDVMFVETPVVEDISLTLESEHGVLVVGEPGIGKSMLMHHIALKLHSTINYNIIPCSTMRDIIDHYKEGIHQIFVLDDICGRFTASFDETEYLRKNAEILKKMLRKGKTKVASTCRLDIYSDENVNASCTVFTSNIINLSEEYSKENKLKIGSKYLTETNIQLLKDTNEVFTPLMCYLYSKNENFNLTDFLHCPYETYQNEWNKLKLIDPYKYCALFLCVLHNGSVNESLFDIYTENISSKNFVFENIFEICGLNRGTSRCKMETVFDSIIGTYVRKKSNEYSVIHDQMFDFMCGYFGNKDTMVRCILRDACIQFLNERTQLESINEQRRKFSILISQKFDQEYFMRIQNELQLGNLKECSRNPQMNHATYRAAFIKVLKSIDDKFLFEEIHPGTFSQKYNVSYFEFLITSCSRGYYDIVKFYVSKDADLENSAFYFTPLTAACEGGHEKIVQLLIDKGCYVNQIDGFRQTPLTTACEGGHETIVQLLIDKGSDVYQVGKIGRTPLTAACDGGNWKIVQLLIDKGCIVNQADRFGHTPLTVACARGHEKIVHLLIDNGSDVNQLNVYGLSPLTAARLGGNKKIVKLLMDKECYVNKFMLIVFGGNL</sequence>
<gene>
    <name evidence="6" type="ORF">MGAL_10B078973</name>
</gene>
<proteinExistence type="predicted"/>
<evidence type="ECO:0000256" key="2">
    <source>
        <dbReference type="ARBA" id="ARBA00023043"/>
    </source>
</evidence>
<feature type="repeat" description="ANK" evidence="3">
    <location>
        <begin position="830"/>
        <end position="862"/>
    </location>
</feature>
<keyword evidence="7" id="KW-1185">Reference proteome</keyword>
<feature type="repeat" description="ANK" evidence="3">
    <location>
        <begin position="797"/>
        <end position="829"/>
    </location>
</feature>
<dbReference type="InterPro" id="IPR036770">
    <property type="entry name" value="Ankyrin_rpt-contain_sf"/>
</dbReference>
<evidence type="ECO:0000313" key="7">
    <source>
        <dbReference type="Proteomes" id="UP000596742"/>
    </source>
</evidence>
<dbReference type="OrthoDB" id="20872at2759"/>
<evidence type="ECO:0000256" key="3">
    <source>
        <dbReference type="PROSITE-ProRule" id="PRU00023"/>
    </source>
</evidence>
<feature type="domain" description="Novel STAND NTPase 3" evidence="5">
    <location>
        <begin position="334"/>
        <end position="485"/>
    </location>
</feature>
<keyword evidence="4" id="KW-0175">Coiled coil</keyword>
<dbReference type="Pfam" id="PF12796">
    <property type="entry name" value="Ank_2"/>
    <property type="match status" value="2"/>
</dbReference>
<dbReference type="SUPFAM" id="SSF48403">
    <property type="entry name" value="Ankyrin repeat"/>
    <property type="match status" value="1"/>
</dbReference>
<dbReference type="PANTHER" id="PTHR24173:SF74">
    <property type="entry name" value="ANKYRIN REPEAT DOMAIN-CONTAINING PROTEIN 16"/>
    <property type="match status" value="1"/>
</dbReference>
<keyword evidence="2 3" id="KW-0040">ANK repeat</keyword>
<organism evidence="6 7">
    <name type="scientific">Mytilus galloprovincialis</name>
    <name type="common">Mediterranean mussel</name>
    <dbReference type="NCBI Taxonomy" id="29158"/>
    <lineage>
        <taxon>Eukaryota</taxon>
        <taxon>Metazoa</taxon>
        <taxon>Spiralia</taxon>
        <taxon>Lophotrochozoa</taxon>
        <taxon>Mollusca</taxon>
        <taxon>Bivalvia</taxon>
        <taxon>Autobranchia</taxon>
        <taxon>Pteriomorphia</taxon>
        <taxon>Mytilida</taxon>
        <taxon>Mytiloidea</taxon>
        <taxon>Mytilidae</taxon>
        <taxon>Mytilinae</taxon>
        <taxon>Mytilus</taxon>
    </lineage>
</organism>
<evidence type="ECO:0000256" key="1">
    <source>
        <dbReference type="ARBA" id="ARBA00022737"/>
    </source>
</evidence>
<accession>A0A8B6EUS8</accession>
<dbReference type="InterPro" id="IPR002110">
    <property type="entry name" value="Ankyrin_rpt"/>
</dbReference>
<dbReference type="AlphaFoldDB" id="A0A8B6EUS8"/>
<feature type="repeat" description="ANK" evidence="3">
    <location>
        <begin position="863"/>
        <end position="895"/>
    </location>
</feature>
<dbReference type="InterPro" id="IPR049050">
    <property type="entry name" value="nSTAND3"/>
</dbReference>
<name>A0A8B6EUS8_MYTGA</name>
<dbReference type="PROSITE" id="PS50088">
    <property type="entry name" value="ANK_REPEAT"/>
    <property type="match status" value="4"/>
</dbReference>
<dbReference type="Gene3D" id="3.40.50.300">
    <property type="entry name" value="P-loop containing nucleotide triphosphate hydrolases"/>
    <property type="match status" value="1"/>
</dbReference>
<dbReference type="Gene3D" id="1.25.40.20">
    <property type="entry name" value="Ankyrin repeat-containing domain"/>
    <property type="match status" value="1"/>
</dbReference>
<feature type="coiled-coil region" evidence="4">
    <location>
        <begin position="282"/>
        <end position="309"/>
    </location>
</feature>
<dbReference type="InterPro" id="IPR027417">
    <property type="entry name" value="P-loop_NTPase"/>
</dbReference>
<keyword evidence="1" id="KW-0677">Repeat</keyword>
<dbReference type="PROSITE" id="PS50297">
    <property type="entry name" value="ANK_REP_REGION"/>
    <property type="match status" value="3"/>
</dbReference>
<protein>
    <recommendedName>
        <fullName evidence="5">Novel STAND NTPase 3 domain-containing protein</fullName>
    </recommendedName>
</protein>
<evidence type="ECO:0000313" key="6">
    <source>
        <dbReference type="EMBL" id="VDI40006.1"/>
    </source>
</evidence>
<dbReference type="PANTHER" id="PTHR24173">
    <property type="entry name" value="ANKYRIN REPEAT CONTAINING"/>
    <property type="match status" value="1"/>
</dbReference>
<dbReference type="Proteomes" id="UP000596742">
    <property type="component" value="Unassembled WGS sequence"/>
</dbReference>
<feature type="repeat" description="ANK" evidence="3">
    <location>
        <begin position="767"/>
        <end position="796"/>
    </location>
</feature>
<evidence type="ECO:0000256" key="4">
    <source>
        <dbReference type="SAM" id="Coils"/>
    </source>
</evidence>
<dbReference type="SUPFAM" id="SSF52540">
    <property type="entry name" value="P-loop containing nucleoside triphosphate hydrolases"/>
    <property type="match status" value="1"/>
</dbReference>
<dbReference type="EMBL" id="UYJE01005747">
    <property type="protein sequence ID" value="VDI40006.1"/>
    <property type="molecule type" value="Genomic_DNA"/>
</dbReference>
<reference evidence="6" key="1">
    <citation type="submission" date="2018-11" db="EMBL/GenBank/DDBJ databases">
        <authorList>
            <person name="Alioto T."/>
            <person name="Alioto T."/>
        </authorList>
    </citation>
    <scope>NUCLEOTIDE SEQUENCE</scope>
</reference>
<dbReference type="Pfam" id="PF20720">
    <property type="entry name" value="nSTAND3"/>
    <property type="match status" value="1"/>
</dbReference>
<comment type="caution">
    <text evidence="6">The sequence shown here is derived from an EMBL/GenBank/DDBJ whole genome shotgun (WGS) entry which is preliminary data.</text>
</comment>